<evidence type="ECO:0000256" key="6">
    <source>
        <dbReference type="ARBA" id="ARBA00022490"/>
    </source>
</evidence>
<keyword evidence="14" id="KW-1133">Transmembrane helix</keyword>
<dbReference type="InterPro" id="IPR000836">
    <property type="entry name" value="PRTase_dom"/>
</dbReference>
<evidence type="ECO:0000256" key="7">
    <source>
        <dbReference type="ARBA" id="ARBA00022676"/>
    </source>
</evidence>
<dbReference type="InterPro" id="IPR050408">
    <property type="entry name" value="HGPRT"/>
</dbReference>
<accession>A0AAE0T542</accession>
<dbReference type="Proteomes" id="UP001195483">
    <property type="component" value="Unassembled WGS sequence"/>
</dbReference>
<dbReference type="GO" id="GO:0006166">
    <property type="term" value="P:purine ribonucleoside salvage"/>
    <property type="evidence" value="ECO:0007669"/>
    <property type="project" value="UniProtKB-KW"/>
</dbReference>
<dbReference type="InterPro" id="IPR029057">
    <property type="entry name" value="PRTase-like"/>
</dbReference>
<keyword evidence="6 13" id="KW-0963">Cytoplasm</keyword>
<evidence type="ECO:0000313" key="16">
    <source>
        <dbReference type="EMBL" id="KAK3604010.1"/>
    </source>
</evidence>
<dbReference type="GO" id="GO:0005829">
    <property type="term" value="C:cytosol"/>
    <property type="evidence" value="ECO:0007669"/>
    <property type="project" value="TreeGrafter"/>
</dbReference>
<keyword evidence="17" id="KW-1185">Reference proteome</keyword>
<evidence type="ECO:0000256" key="1">
    <source>
        <dbReference type="ARBA" id="ARBA00001946"/>
    </source>
</evidence>
<feature type="transmembrane region" description="Helical" evidence="14">
    <location>
        <begin position="36"/>
        <end position="53"/>
    </location>
</feature>
<dbReference type="SUPFAM" id="SSF53271">
    <property type="entry name" value="PRTase-like"/>
    <property type="match status" value="1"/>
</dbReference>
<reference evidence="16" key="1">
    <citation type="journal article" date="2021" name="Genome Biol. Evol.">
        <title>A High-Quality Reference Genome for a Parasitic Bivalve with Doubly Uniparental Inheritance (Bivalvia: Unionida).</title>
        <authorList>
            <person name="Smith C.H."/>
        </authorList>
    </citation>
    <scope>NUCLEOTIDE SEQUENCE</scope>
    <source>
        <strain evidence="16">CHS0354</strain>
    </source>
</reference>
<keyword evidence="8 13" id="KW-0808">Transferase</keyword>
<gene>
    <name evidence="16" type="ORF">CHS0354_026809</name>
</gene>
<reference evidence="16" key="3">
    <citation type="submission" date="2023-05" db="EMBL/GenBank/DDBJ databases">
        <authorList>
            <person name="Smith C.H."/>
        </authorList>
    </citation>
    <scope>NUCLEOTIDE SEQUENCE</scope>
    <source>
        <strain evidence="16">CHS0354</strain>
        <tissue evidence="16">Mantle</tissue>
    </source>
</reference>
<evidence type="ECO:0000256" key="4">
    <source>
        <dbReference type="ARBA" id="ARBA00008391"/>
    </source>
</evidence>
<name>A0AAE0T542_9BIVA</name>
<evidence type="ECO:0000256" key="12">
    <source>
        <dbReference type="ARBA" id="ARBA00022842"/>
    </source>
</evidence>
<keyword evidence="14" id="KW-0812">Transmembrane</keyword>
<dbReference type="AlphaFoldDB" id="A0AAE0T542"/>
<dbReference type="GO" id="GO:0000287">
    <property type="term" value="F:magnesium ion binding"/>
    <property type="evidence" value="ECO:0007669"/>
    <property type="project" value="TreeGrafter"/>
</dbReference>
<evidence type="ECO:0000256" key="3">
    <source>
        <dbReference type="ARBA" id="ARBA00004669"/>
    </source>
</evidence>
<dbReference type="GO" id="GO:0006178">
    <property type="term" value="P:guanine salvage"/>
    <property type="evidence" value="ECO:0007669"/>
    <property type="project" value="TreeGrafter"/>
</dbReference>
<evidence type="ECO:0000256" key="13">
    <source>
        <dbReference type="RuleBase" id="RU364099"/>
    </source>
</evidence>
<keyword evidence="7 13" id="KW-0328">Glycosyltransferase</keyword>
<dbReference type="EC" id="2.4.2.8" evidence="5 13"/>
<evidence type="ECO:0000256" key="8">
    <source>
        <dbReference type="ARBA" id="ARBA00022679"/>
    </source>
</evidence>
<dbReference type="EMBL" id="JAEAOA010001598">
    <property type="protein sequence ID" value="KAK3604010.1"/>
    <property type="molecule type" value="Genomic_DNA"/>
</dbReference>
<comment type="cofactor">
    <cofactor evidence="1 13">
        <name>Mg(2+)</name>
        <dbReference type="ChEBI" id="CHEBI:18420"/>
    </cofactor>
</comment>
<sequence>MTANAKLTPYIKAAEIQTRIKELAKEIDAYYAGKEIIAIFLLNGAIFFGVDLVRQMKTPMKIDTLSASSYSGTESTGVIKINSDLKINITGKHALIVEDIVDTGLTLKSIVNFVGQKKPADLKIVCLLDKYERRVVDNLTVDYTGFKIEDNFVVGYGFDYNENFRTLDQIYIYGGEG</sequence>
<dbReference type="Pfam" id="PF00156">
    <property type="entry name" value="Pribosyltran"/>
    <property type="match status" value="1"/>
</dbReference>
<proteinExistence type="inferred from homology"/>
<evidence type="ECO:0000256" key="14">
    <source>
        <dbReference type="SAM" id="Phobius"/>
    </source>
</evidence>
<comment type="similarity">
    <text evidence="4 13">Belongs to the purine/pyrimidine phosphoribosyltransferase family.</text>
</comment>
<evidence type="ECO:0000256" key="9">
    <source>
        <dbReference type="ARBA" id="ARBA00022723"/>
    </source>
</evidence>
<dbReference type="GO" id="GO:0032264">
    <property type="term" value="P:IMP salvage"/>
    <property type="evidence" value="ECO:0007669"/>
    <property type="project" value="TreeGrafter"/>
</dbReference>
<evidence type="ECO:0000259" key="15">
    <source>
        <dbReference type="Pfam" id="PF00156"/>
    </source>
</evidence>
<keyword evidence="14" id="KW-0472">Membrane</keyword>
<dbReference type="CDD" id="cd06223">
    <property type="entry name" value="PRTases_typeI"/>
    <property type="match status" value="1"/>
</dbReference>
<evidence type="ECO:0000313" key="17">
    <source>
        <dbReference type="Proteomes" id="UP001195483"/>
    </source>
</evidence>
<dbReference type="PANTHER" id="PTHR43340:SF1">
    <property type="entry name" value="HYPOXANTHINE PHOSPHORIBOSYLTRANSFERASE"/>
    <property type="match status" value="1"/>
</dbReference>
<comment type="pathway">
    <text evidence="3 13">Purine metabolism; IMP biosynthesis via salvage pathway; IMP from hypoxanthine: step 1/1.</text>
</comment>
<protein>
    <recommendedName>
        <fullName evidence="5 13">Hypoxanthine phosphoribosyltransferase</fullName>
        <ecNumber evidence="5 13">2.4.2.8</ecNumber>
    </recommendedName>
</protein>
<evidence type="ECO:0000256" key="2">
    <source>
        <dbReference type="ARBA" id="ARBA00004496"/>
    </source>
</evidence>
<dbReference type="GO" id="GO:0000166">
    <property type="term" value="F:nucleotide binding"/>
    <property type="evidence" value="ECO:0007669"/>
    <property type="project" value="UniProtKB-KW"/>
</dbReference>
<keyword evidence="9 13" id="KW-0479">Metal-binding</keyword>
<reference evidence="16" key="2">
    <citation type="journal article" date="2021" name="Genome Biol. Evol.">
        <title>Developing a high-quality reference genome for a parasitic bivalve with doubly uniparental inheritance (Bivalvia: Unionida).</title>
        <authorList>
            <person name="Smith C.H."/>
        </authorList>
    </citation>
    <scope>NUCLEOTIDE SEQUENCE</scope>
    <source>
        <strain evidence="16">CHS0354</strain>
        <tissue evidence="16">Mantle</tissue>
    </source>
</reference>
<evidence type="ECO:0000256" key="5">
    <source>
        <dbReference type="ARBA" id="ARBA00011895"/>
    </source>
</evidence>
<dbReference type="PANTHER" id="PTHR43340">
    <property type="entry name" value="HYPOXANTHINE-GUANINE PHOSPHORIBOSYLTRANSFERASE"/>
    <property type="match status" value="1"/>
</dbReference>
<organism evidence="16 17">
    <name type="scientific">Potamilus streckersoni</name>
    <dbReference type="NCBI Taxonomy" id="2493646"/>
    <lineage>
        <taxon>Eukaryota</taxon>
        <taxon>Metazoa</taxon>
        <taxon>Spiralia</taxon>
        <taxon>Lophotrochozoa</taxon>
        <taxon>Mollusca</taxon>
        <taxon>Bivalvia</taxon>
        <taxon>Autobranchia</taxon>
        <taxon>Heteroconchia</taxon>
        <taxon>Palaeoheterodonta</taxon>
        <taxon>Unionida</taxon>
        <taxon>Unionoidea</taxon>
        <taxon>Unionidae</taxon>
        <taxon>Ambleminae</taxon>
        <taxon>Lampsilini</taxon>
        <taxon>Potamilus</taxon>
    </lineage>
</organism>
<dbReference type="Gene3D" id="3.40.50.2020">
    <property type="match status" value="1"/>
</dbReference>
<dbReference type="GO" id="GO:0046100">
    <property type="term" value="P:hypoxanthine metabolic process"/>
    <property type="evidence" value="ECO:0007669"/>
    <property type="project" value="TreeGrafter"/>
</dbReference>
<dbReference type="GO" id="GO:0004422">
    <property type="term" value="F:hypoxanthine phosphoribosyltransferase activity"/>
    <property type="evidence" value="ECO:0007669"/>
    <property type="project" value="InterPro"/>
</dbReference>
<evidence type="ECO:0000256" key="11">
    <source>
        <dbReference type="ARBA" id="ARBA00022741"/>
    </source>
</evidence>
<comment type="subcellular location">
    <subcellularLocation>
        <location evidence="2 13">Cytoplasm</location>
    </subcellularLocation>
</comment>
<keyword evidence="11 13" id="KW-0547">Nucleotide-binding</keyword>
<comment type="caution">
    <text evidence="16">The sequence shown here is derived from an EMBL/GenBank/DDBJ whole genome shotgun (WGS) entry which is preliminary data.</text>
</comment>
<evidence type="ECO:0000256" key="10">
    <source>
        <dbReference type="ARBA" id="ARBA00022726"/>
    </source>
</evidence>
<keyword evidence="12 13" id="KW-0460">Magnesium</keyword>
<dbReference type="GO" id="GO:0032263">
    <property type="term" value="P:GMP salvage"/>
    <property type="evidence" value="ECO:0007669"/>
    <property type="project" value="TreeGrafter"/>
</dbReference>
<dbReference type="InterPro" id="IPR005904">
    <property type="entry name" value="Hxn_phspho_trans"/>
</dbReference>
<feature type="domain" description="Phosphoribosyltransferase" evidence="15">
    <location>
        <begin position="15"/>
        <end position="160"/>
    </location>
</feature>
<keyword evidence="10 13" id="KW-0660">Purine salvage</keyword>
<comment type="catalytic activity">
    <reaction evidence="13">
        <text>IMP + diphosphate = hypoxanthine + 5-phospho-alpha-D-ribose 1-diphosphate</text>
        <dbReference type="Rhea" id="RHEA:17973"/>
        <dbReference type="ChEBI" id="CHEBI:17368"/>
        <dbReference type="ChEBI" id="CHEBI:33019"/>
        <dbReference type="ChEBI" id="CHEBI:58017"/>
        <dbReference type="ChEBI" id="CHEBI:58053"/>
        <dbReference type="EC" id="2.4.2.8"/>
    </reaction>
</comment>
<dbReference type="NCBIfam" id="TIGR01203">
    <property type="entry name" value="HGPRTase"/>
    <property type="match status" value="1"/>
</dbReference>